<dbReference type="Proteomes" id="UP000199513">
    <property type="component" value="Unassembled WGS sequence"/>
</dbReference>
<dbReference type="AlphaFoldDB" id="A0A1I2JJ97"/>
<dbReference type="STRING" id="1003.SAMN04488541_105226"/>
<evidence type="ECO:0000313" key="1">
    <source>
        <dbReference type="EMBL" id="SFF54329.1"/>
    </source>
</evidence>
<protein>
    <submittedName>
        <fullName evidence="1">Uncharacterized protein</fullName>
    </submittedName>
</protein>
<dbReference type="EMBL" id="FONY01000052">
    <property type="protein sequence ID" value="SFF54329.1"/>
    <property type="molecule type" value="Genomic_DNA"/>
</dbReference>
<gene>
    <name evidence="1" type="ORF">SAMN04488541_105226</name>
</gene>
<sequence>MIWVFKTSVQSQKEVKNLTAFLDSMIGKGNWNFDLEDCDKILRLVSSNRETINSIIEHFNANNIEIIELE</sequence>
<accession>A0A1I2JJ97</accession>
<keyword evidence="2" id="KW-1185">Reference proteome</keyword>
<proteinExistence type="predicted"/>
<name>A0A1I2JJ97_9BACT</name>
<evidence type="ECO:0000313" key="2">
    <source>
        <dbReference type="Proteomes" id="UP000199513"/>
    </source>
</evidence>
<organism evidence="1 2">
    <name type="scientific">Thermoflexibacter ruber</name>
    <dbReference type="NCBI Taxonomy" id="1003"/>
    <lineage>
        <taxon>Bacteria</taxon>
        <taxon>Pseudomonadati</taxon>
        <taxon>Bacteroidota</taxon>
        <taxon>Cytophagia</taxon>
        <taxon>Cytophagales</taxon>
        <taxon>Thermoflexibacteraceae</taxon>
        <taxon>Thermoflexibacter</taxon>
    </lineage>
</organism>
<reference evidence="1 2" key="1">
    <citation type="submission" date="2016-10" db="EMBL/GenBank/DDBJ databases">
        <authorList>
            <person name="de Groot N.N."/>
        </authorList>
    </citation>
    <scope>NUCLEOTIDE SEQUENCE [LARGE SCALE GENOMIC DNA]</scope>
    <source>
        <strain>GEY</strain>
        <strain evidence="2">DSM 9560</strain>
    </source>
</reference>